<dbReference type="RefSeq" id="WP_289824676.1">
    <property type="nucleotide sequence ID" value="NZ_JAUEIE010000002.1"/>
</dbReference>
<accession>A0AAW7JTK7</accession>
<comment type="caution">
    <text evidence="2">The sequence shown here is derived from an EMBL/GenBank/DDBJ whole genome shotgun (WGS) entry which is preliminary data.</text>
</comment>
<sequence>MNKYYKISGRYFIKTSVVSREALPAYNTISVQAMNQLQDRNNDGKFTNDVLLHSVCDIHMYVRRNPAWLTGPD</sequence>
<evidence type="ECO:0000313" key="1">
    <source>
        <dbReference type="EMBL" id="MDN0021965.1"/>
    </source>
</evidence>
<dbReference type="EMBL" id="JAUEIE010000002">
    <property type="protein sequence ID" value="MDN0021965.1"/>
    <property type="molecule type" value="Genomic_DNA"/>
</dbReference>
<keyword evidence="3" id="KW-1185">Reference proteome</keyword>
<name>A0AAW7JTK7_9BACT</name>
<gene>
    <name evidence="1" type="ORF">QVN81_02855</name>
    <name evidence="2" type="ORF">QVN84_03745</name>
</gene>
<evidence type="ECO:0000313" key="2">
    <source>
        <dbReference type="EMBL" id="MDN0024642.1"/>
    </source>
</evidence>
<dbReference type="AlphaFoldDB" id="A0AAW7JTK7"/>
<dbReference type="EMBL" id="JAUEIF010000002">
    <property type="protein sequence ID" value="MDN0024642.1"/>
    <property type="molecule type" value="Genomic_DNA"/>
</dbReference>
<dbReference type="Proteomes" id="UP001168478">
    <property type="component" value="Unassembled WGS sequence"/>
</dbReference>
<dbReference type="Proteomes" id="UP001167831">
    <property type="component" value="Unassembled WGS sequence"/>
</dbReference>
<evidence type="ECO:0000313" key="3">
    <source>
        <dbReference type="Proteomes" id="UP001167831"/>
    </source>
</evidence>
<reference evidence="2" key="1">
    <citation type="submission" date="2023-06" db="EMBL/GenBank/DDBJ databases">
        <authorList>
            <person name="Zeman M."/>
            <person name="Kubasova T."/>
            <person name="Jahodarova E."/>
            <person name="Nykrynova M."/>
            <person name="Rychlik I."/>
        </authorList>
    </citation>
    <scope>NUCLEOTIDE SEQUENCE</scope>
    <source>
        <strain evidence="2">ET15</strain>
        <strain evidence="1">ET37</strain>
    </source>
</reference>
<evidence type="ECO:0000313" key="4">
    <source>
        <dbReference type="Proteomes" id="UP001168478"/>
    </source>
</evidence>
<proteinExistence type="predicted"/>
<reference evidence="2" key="2">
    <citation type="submission" date="2023-08" db="EMBL/GenBank/DDBJ databases">
        <title>Identification and characterization of horizontal gene transfer across gut microbiota members of farm animals based on homology search.</title>
        <authorList>
            <person name="Schwarzerova J."/>
            <person name="Nykrynova M."/>
            <person name="Jureckova K."/>
            <person name="Cejkova D."/>
            <person name="Rychlik I."/>
        </authorList>
    </citation>
    <scope>NUCLEOTIDE SEQUENCE</scope>
    <source>
        <strain evidence="2">ET15</strain>
        <strain evidence="1">ET37</strain>
    </source>
</reference>
<protein>
    <submittedName>
        <fullName evidence="2">Uncharacterized protein</fullName>
    </submittedName>
</protein>
<organism evidence="2 4">
    <name type="scientific">Leyella lascolaii</name>
    <dbReference type="NCBI Taxonomy" id="1776379"/>
    <lineage>
        <taxon>Bacteria</taxon>
        <taxon>Pseudomonadati</taxon>
        <taxon>Bacteroidota</taxon>
        <taxon>Bacteroidia</taxon>
        <taxon>Bacteroidales</taxon>
        <taxon>Prevotellaceae</taxon>
        <taxon>Leyella</taxon>
    </lineage>
</organism>